<evidence type="ECO:0000313" key="4">
    <source>
        <dbReference type="Proteomes" id="UP001165393"/>
    </source>
</evidence>
<dbReference type="Gene3D" id="3.40.50.410">
    <property type="entry name" value="von Willebrand factor, type A domain"/>
    <property type="match status" value="1"/>
</dbReference>
<feature type="signal peptide" evidence="1">
    <location>
        <begin position="1"/>
        <end position="18"/>
    </location>
</feature>
<dbReference type="Proteomes" id="UP001165393">
    <property type="component" value="Unassembled WGS sequence"/>
</dbReference>
<dbReference type="SUPFAM" id="SSF53300">
    <property type="entry name" value="vWA-like"/>
    <property type="match status" value="1"/>
</dbReference>
<comment type="caution">
    <text evidence="3">The sequence shown here is derived from an EMBL/GenBank/DDBJ whole genome shotgun (WGS) entry which is preliminary data.</text>
</comment>
<dbReference type="EMBL" id="JAMQGP010000001">
    <property type="protein sequence ID" value="MCM2678098.1"/>
    <property type="molecule type" value="Genomic_DNA"/>
</dbReference>
<dbReference type="Pfam" id="PF13519">
    <property type="entry name" value="VWA_2"/>
    <property type="match status" value="1"/>
</dbReference>
<dbReference type="PANTHER" id="PTHR36846:SF1">
    <property type="entry name" value="PROTEIN VIAA"/>
    <property type="match status" value="1"/>
</dbReference>
<accession>A0AA42B5R5</accession>
<dbReference type="InterPro" id="IPR036465">
    <property type="entry name" value="vWFA_dom_sf"/>
</dbReference>
<feature type="chain" id="PRO_5041210452" description="VWFA domain-containing protein" evidence="1">
    <location>
        <begin position="19"/>
        <end position="548"/>
    </location>
</feature>
<reference evidence="3 4" key="1">
    <citation type="journal article" date="2013" name="Antonie Van Leeuwenhoek">
        <title>Echinimonas agarilytica gen. nov., sp. nov., a new gammaproteobacterium isolated from the sea urchin Strongylocentrotus intermedius.</title>
        <authorList>
            <person name="Nedashkovskaya O.I."/>
            <person name="Stenkova A.M."/>
            <person name="Zhukova N.V."/>
            <person name="Van Trappen S."/>
            <person name="Lee J.S."/>
            <person name="Kim S.B."/>
        </authorList>
    </citation>
    <scope>NUCLEOTIDE SEQUENCE [LARGE SCALE GENOMIC DNA]</scope>
    <source>
        <strain evidence="3 4">KMM 6351</strain>
    </source>
</reference>
<dbReference type="RefSeq" id="WP_251259415.1">
    <property type="nucleotide sequence ID" value="NZ_JAMQGP010000001.1"/>
</dbReference>
<feature type="domain" description="VWFA" evidence="2">
    <location>
        <begin position="401"/>
        <end position="505"/>
    </location>
</feature>
<protein>
    <recommendedName>
        <fullName evidence="2">VWFA domain-containing protein</fullName>
    </recommendedName>
</protein>
<organism evidence="3 4">
    <name type="scientific">Echinimonas agarilytica</name>
    <dbReference type="NCBI Taxonomy" id="1215918"/>
    <lineage>
        <taxon>Bacteria</taxon>
        <taxon>Pseudomonadati</taxon>
        <taxon>Pseudomonadota</taxon>
        <taxon>Gammaproteobacteria</taxon>
        <taxon>Alteromonadales</taxon>
        <taxon>Echinimonadaceae</taxon>
        <taxon>Echinimonas</taxon>
    </lineage>
</organism>
<keyword evidence="1" id="KW-0732">Signal</keyword>
<name>A0AA42B5R5_9GAMM</name>
<sequence length="548" mass="60752">MFGLIAPALGPLAAAAYAALPVGFKALKYFVDDTFRDKVVPVPGSVVYCDLWVAVEHSGIYVDDGQMSNIVVEGFADGAVRLCNAASFTSKSTMGRKIYVSCDDDGAVGHPTVAEASHACVGERSFYGLVFNNCHEFSEKCVRTIADTQVNTSLLERIMPLPSDESWEPTLKSLKNSAKQKLGANKWRLWDWQQEQSEPITPEPDWQAHTQAYEQLPLNEQSIEFIRSELADLQAYQQEICDEAIPNEIHQKLHALDHLLTDISKVYHELSGVISLLPSANFTYAQLKPCQSDLRSLAEHLQSNDAIQSLVKKMGRFYISEGKKRHSRVPKASKNEVHGTHLSDDLMRMLPSELVHLEDETLETLFYSRLIEKNLLTYQLAGSDINTTDEAIKNNTRTGPIVACLDTSGSMNGIPIAKAKALLLAINNILEKEKRALHVILFGAAGELSEWQVTTATDIPSLMHFLQKGYGGGTDFEPPLTRACEVIETCSDYNKADILMITDGECDLTEAFQSKLEAKKELLDFSIYTVLCAGHRQADDFSDEVLSI</sequence>
<evidence type="ECO:0000259" key="2">
    <source>
        <dbReference type="Pfam" id="PF13519"/>
    </source>
</evidence>
<evidence type="ECO:0000256" key="1">
    <source>
        <dbReference type="SAM" id="SignalP"/>
    </source>
</evidence>
<dbReference type="PANTHER" id="PTHR36846">
    <property type="entry name" value="PROTEIN VIAA"/>
    <property type="match status" value="1"/>
</dbReference>
<dbReference type="AlphaFoldDB" id="A0AA42B5R5"/>
<evidence type="ECO:0000313" key="3">
    <source>
        <dbReference type="EMBL" id="MCM2678098.1"/>
    </source>
</evidence>
<proteinExistence type="predicted"/>
<dbReference type="InterPro" id="IPR002035">
    <property type="entry name" value="VWF_A"/>
</dbReference>
<keyword evidence="4" id="KW-1185">Reference proteome</keyword>
<dbReference type="GO" id="GO:0005829">
    <property type="term" value="C:cytosol"/>
    <property type="evidence" value="ECO:0007669"/>
    <property type="project" value="TreeGrafter"/>
</dbReference>
<gene>
    <name evidence="3" type="ORF">NAF29_00235</name>
</gene>